<feature type="binding site" evidence="3">
    <location>
        <position position="204"/>
    </location>
    <ligand>
        <name>a divalent metal cation</name>
        <dbReference type="ChEBI" id="CHEBI:60240"/>
        <label>1</label>
    </ligand>
</feature>
<feature type="binding site" evidence="3">
    <location>
        <position position="93"/>
    </location>
    <ligand>
        <name>a divalent metal cation</name>
        <dbReference type="ChEBI" id="CHEBI:60240"/>
        <label>1</label>
    </ligand>
</feature>
<dbReference type="PROSITE" id="PS01137">
    <property type="entry name" value="TATD_1"/>
    <property type="match status" value="1"/>
</dbReference>
<keyword evidence="2" id="KW-0378">Hydrolase</keyword>
<dbReference type="NCBIfam" id="TIGR00010">
    <property type="entry name" value="YchF/TatD family DNA exonuclease"/>
    <property type="match status" value="1"/>
</dbReference>
<dbReference type="Gene3D" id="3.20.20.140">
    <property type="entry name" value="Metal-dependent hydrolases"/>
    <property type="match status" value="1"/>
</dbReference>
<dbReference type="InterPro" id="IPR018228">
    <property type="entry name" value="DNase_TatD-rel_CS"/>
</dbReference>
<evidence type="ECO:0000256" key="1">
    <source>
        <dbReference type="ARBA" id="ARBA00022723"/>
    </source>
</evidence>
<feature type="binding site" evidence="3">
    <location>
        <position position="6"/>
    </location>
    <ligand>
        <name>a divalent metal cation</name>
        <dbReference type="ChEBI" id="CHEBI:60240"/>
        <label>1</label>
    </ligand>
</feature>
<dbReference type="PANTHER" id="PTHR46124:SF2">
    <property type="entry name" value="D-AMINOACYL-TRNA DEACYLASE"/>
    <property type="match status" value="1"/>
</dbReference>
<evidence type="ECO:0000256" key="2">
    <source>
        <dbReference type="ARBA" id="ARBA00022801"/>
    </source>
</evidence>
<dbReference type="PIRSF" id="PIRSF005902">
    <property type="entry name" value="DNase_TatD"/>
    <property type="match status" value="1"/>
</dbReference>
<name>A0A1H8I7U7_9BACL</name>
<gene>
    <name evidence="4" type="ORF">SAMN05444955_11662</name>
</gene>
<feature type="binding site" evidence="3">
    <location>
        <position position="154"/>
    </location>
    <ligand>
        <name>a divalent metal cation</name>
        <dbReference type="ChEBI" id="CHEBI:60240"/>
        <label>2</label>
    </ligand>
</feature>
<dbReference type="STRING" id="1173111.SAMN05444955_11662"/>
<dbReference type="Proteomes" id="UP000199695">
    <property type="component" value="Unassembled WGS sequence"/>
</dbReference>
<organism evidence="4 5">
    <name type="scientific">Lihuaxuella thermophila</name>
    <dbReference type="NCBI Taxonomy" id="1173111"/>
    <lineage>
        <taxon>Bacteria</taxon>
        <taxon>Bacillati</taxon>
        <taxon>Bacillota</taxon>
        <taxon>Bacilli</taxon>
        <taxon>Bacillales</taxon>
        <taxon>Thermoactinomycetaceae</taxon>
        <taxon>Lihuaxuella</taxon>
    </lineage>
</organism>
<dbReference type="GO" id="GO:0005829">
    <property type="term" value="C:cytosol"/>
    <property type="evidence" value="ECO:0007669"/>
    <property type="project" value="TreeGrafter"/>
</dbReference>
<evidence type="ECO:0000313" key="4">
    <source>
        <dbReference type="EMBL" id="SEN64449.1"/>
    </source>
</evidence>
<evidence type="ECO:0000313" key="5">
    <source>
        <dbReference type="Proteomes" id="UP000199695"/>
    </source>
</evidence>
<dbReference type="AlphaFoldDB" id="A0A1H8I7U7"/>
<evidence type="ECO:0000256" key="3">
    <source>
        <dbReference type="PIRSR" id="PIRSR005902-1"/>
    </source>
</evidence>
<feature type="binding site" evidence="3">
    <location>
        <position position="8"/>
    </location>
    <ligand>
        <name>a divalent metal cation</name>
        <dbReference type="ChEBI" id="CHEBI:60240"/>
        <label>1</label>
    </ligand>
</feature>
<sequence length="259" mass="29457">MLFDSHAHLNDKQFDGDREEVIRRARDEFGVSAILNVGYNRETILTSLELAEKYDFIYSSVGWHPHDAAKCTDEDLKWIRSLTSHPKVVALGEMGLDYYWDNSPRDKQAEVFRKQIAIAKETGLPIIIHDRDAHEDVVRILKEEHAEEVGGVMHCFGGDLRIMEECLKLNFMIGLGGPVTFKNAKLPKEIAAHVPEDRLLLETDCPYLAPHPYRGKRNETGYVRLVAETIAEIRGTTLEDLAKTTAENAKRLFKLEVLT</sequence>
<protein>
    <submittedName>
        <fullName evidence="4">TatD DNase family protein</fullName>
    </submittedName>
</protein>
<dbReference type="OrthoDB" id="9810005at2"/>
<dbReference type="PANTHER" id="PTHR46124">
    <property type="entry name" value="D-AMINOACYL-TRNA DEACYLASE"/>
    <property type="match status" value="1"/>
</dbReference>
<dbReference type="EMBL" id="FOCQ01000016">
    <property type="protein sequence ID" value="SEN64449.1"/>
    <property type="molecule type" value="Genomic_DNA"/>
</dbReference>
<dbReference type="CDD" id="cd01310">
    <property type="entry name" value="TatD_DNAse"/>
    <property type="match status" value="1"/>
</dbReference>
<feature type="binding site" evidence="3">
    <location>
        <position position="129"/>
    </location>
    <ligand>
        <name>a divalent metal cation</name>
        <dbReference type="ChEBI" id="CHEBI:60240"/>
        <label>2</label>
    </ligand>
</feature>
<dbReference type="FunFam" id="3.20.20.140:FF:000005">
    <property type="entry name" value="TatD family hydrolase"/>
    <property type="match status" value="1"/>
</dbReference>
<accession>A0A1H8I7U7</accession>
<dbReference type="RefSeq" id="WP_089971839.1">
    <property type="nucleotide sequence ID" value="NZ_FOCQ01000016.1"/>
</dbReference>
<dbReference type="InterPro" id="IPR032466">
    <property type="entry name" value="Metal_Hydrolase"/>
</dbReference>
<dbReference type="GO" id="GO:0046872">
    <property type="term" value="F:metal ion binding"/>
    <property type="evidence" value="ECO:0007669"/>
    <property type="project" value="UniProtKB-KW"/>
</dbReference>
<dbReference type="Pfam" id="PF01026">
    <property type="entry name" value="TatD_DNase"/>
    <property type="match status" value="1"/>
</dbReference>
<proteinExistence type="predicted"/>
<dbReference type="PROSITE" id="PS01090">
    <property type="entry name" value="TATD_2"/>
    <property type="match status" value="1"/>
</dbReference>
<reference evidence="4 5" key="1">
    <citation type="submission" date="2016-10" db="EMBL/GenBank/DDBJ databases">
        <authorList>
            <person name="de Groot N.N."/>
        </authorList>
    </citation>
    <scope>NUCLEOTIDE SEQUENCE [LARGE SCALE GENOMIC DNA]</scope>
    <source>
        <strain evidence="4 5">DSM 46701</strain>
    </source>
</reference>
<dbReference type="GO" id="GO:0016788">
    <property type="term" value="F:hydrolase activity, acting on ester bonds"/>
    <property type="evidence" value="ECO:0007669"/>
    <property type="project" value="InterPro"/>
</dbReference>
<dbReference type="GO" id="GO:0004536">
    <property type="term" value="F:DNA nuclease activity"/>
    <property type="evidence" value="ECO:0007669"/>
    <property type="project" value="InterPro"/>
</dbReference>
<dbReference type="SUPFAM" id="SSF51556">
    <property type="entry name" value="Metallo-dependent hydrolases"/>
    <property type="match status" value="1"/>
</dbReference>
<dbReference type="InterPro" id="IPR015991">
    <property type="entry name" value="TatD/YcfH-like"/>
</dbReference>
<dbReference type="InterPro" id="IPR001130">
    <property type="entry name" value="TatD-like"/>
</dbReference>
<keyword evidence="5" id="KW-1185">Reference proteome</keyword>
<keyword evidence="1 3" id="KW-0479">Metal-binding</keyword>